<evidence type="ECO:0000313" key="2">
    <source>
        <dbReference type="EMBL" id="RJL34245.1"/>
    </source>
</evidence>
<dbReference type="RefSeq" id="WP_119925546.1">
    <property type="nucleotide sequence ID" value="NZ_QZEY01000002.1"/>
</dbReference>
<dbReference type="EMBL" id="QZEY01000002">
    <property type="protein sequence ID" value="RJL34245.1"/>
    <property type="molecule type" value="Genomic_DNA"/>
</dbReference>
<proteinExistence type="predicted"/>
<dbReference type="AlphaFoldDB" id="A0A3A4AWF8"/>
<gene>
    <name evidence="2" type="ORF">D5H75_07205</name>
</gene>
<dbReference type="InterPro" id="IPR016566">
    <property type="entry name" value="UCP010219"/>
</dbReference>
<feature type="transmembrane region" description="Helical" evidence="1">
    <location>
        <begin position="159"/>
        <end position="179"/>
    </location>
</feature>
<keyword evidence="1" id="KW-0812">Transmembrane</keyword>
<dbReference type="OrthoDB" id="5244221at2"/>
<reference evidence="2 3" key="1">
    <citation type="submission" date="2018-09" db="EMBL/GenBank/DDBJ databases">
        <title>YIM 75507 draft genome.</title>
        <authorList>
            <person name="Tang S."/>
            <person name="Feng Y."/>
        </authorList>
    </citation>
    <scope>NUCLEOTIDE SEQUENCE [LARGE SCALE GENOMIC DNA]</scope>
    <source>
        <strain evidence="2 3">YIM 75507</strain>
    </source>
</reference>
<keyword evidence="3" id="KW-1185">Reference proteome</keyword>
<keyword evidence="1" id="KW-1133">Transmembrane helix</keyword>
<evidence type="ECO:0000313" key="3">
    <source>
        <dbReference type="Proteomes" id="UP000265768"/>
    </source>
</evidence>
<feature type="transmembrane region" description="Helical" evidence="1">
    <location>
        <begin position="118"/>
        <end position="139"/>
    </location>
</feature>
<dbReference type="Pfam" id="PF11361">
    <property type="entry name" value="DUF3159"/>
    <property type="match status" value="1"/>
</dbReference>
<organism evidence="2 3">
    <name type="scientific">Bailinhaonella thermotolerans</name>
    <dbReference type="NCBI Taxonomy" id="1070861"/>
    <lineage>
        <taxon>Bacteria</taxon>
        <taxon>Bacillati</taxon>
        <taxon>Actinomycetota</taxon>
        <taxon>Actinomycetes</taxon>
        <taxon>Streptosporangiales</taxon>
        <taxon>Streptosporangiaceae</taxon>
        <taxon>Bailinhaonella</taxon>
    </lineage>
</organism>
<sequence>MTPAESTAPPPTAYDTVEAAVRAQLSKAFGGKRGALEGAVPTIAFTGSWLATENLRLSLVLGVGSALVLLVVRLVQRSTIQFVFNSLIGIGIAAFFALRSGNAADAFLPGIYYNSAYAAGMILSIAVRWPIVGFLIGSVTGDPTGWRSDPGVVKLCSRLTWLLVLPCVLRVVVQLPLYLAKEVTALGIAKIALGWPLQVAAFAAMVWVLARGRTPAQAAAK</sequence>
<dbReference type="Proteomes" id="UP000265768">
    <property type="component" value="Unassembled WGS sequence"/>
</dbReference>
<protein>
    <submittedName>
        <fullName evidence="2">DUF3159 domain-containing protein</fullName>
    </submittedName>
</protein>
<name>A0A3A4AWF8_9ACTN</name>
<feature type="transmembrane region" description="Helical" evidence="1">
    <location>
        <begin position="55"/>
        <end position="75"/>
    </location>
</feature>
<feature type="transmembrane region" description="Helical" evidence="1">
    <location>
        <begin position="82"/>
        <end position="98"/>
    </location>
</feature>
<evidence type="ECO:0000256" key="1">
    <source>
        <dbReference type="SAM" id="Phobius"/>
    </source>
</evidence>
<feature type="transmembrane region" description="Helical" evidence="1">
    <location>
        <begin position="191"/>
        <end position="210"/>
    </location>
</feature>
<comment type="caution">
    <text evidence="2">The sequence shown here is derived from an EMBL/GenBank/DDBJ whole genome shotgun (WGS) entry which is preliminary data.</text>
</comment>
<accession>A0A3A4AWF8</accession>
<keyword evidence="1" id="KW-0472">Membrane</keyword>